<accession>A0A021VU53</accession>
<dbReference type="InterPro" id="IPR013783">
    <property type="entry name" value="Ig-like_fold"/>
</dbReference>
<name>A0A021VU53_9CELL</name>
<evidence type="ECO:0000313" key="1">
    <source>
        <dbReference type="EMBL" id="EYR64686.1"/>
    </source>
</evidence>
<evidence type="ECO:0000313" key="2">
    <source>
        <dbReference type="Proteomes" id="UP000019753"/>
    </source>
</evidence>
<dbReference type="Gene3D" id="2.60.40.10">
    <property type="entry name" value="Immunoglobulins"/>
    <property type="match status" value="1"/>
</dbReference>
<keyword evidence="2" id="KW-1185">Reference proteome</keyword>
<comment type="caution">
    <text evidence="1">The sequence shown here is derived from an EMBL/GenBank/DDBJ whole genome shotgun (WGS) entry which is preliminary data.</text>
</comment>
<dbReference type="AlphaFoldDB" id="A0A021VU53"/>
<dbReference type="EMBL" id="AXCW01000022">
    <property type="protein sequence ID" value="EYR64686.1"/>
    <property type="molecule type" value="Genomic_DNA"/>
</dbReference>
<dbReference type="GO" id="GO:0005975">
    <property type="term" value="P:carbohydrate metabolic process"/>
    <property type="evidence" value="ECO:0007669"/>
    <property type="project" value="UniProtKB-ARBA"/>
</dbReference>
<sequence length="784" mass="82202">MTASLVRTGKNFLPQSARGTSLTATFDAGAATAGNLLVAALAVDKSPGTTTPPAGWTVAADRPGASVSFYLVWKVAVGGETSVAFTWTTTQAAQLWFAEYTPPPGFAGTVLADAPAYSDANVSSFAVGPLGPVPSGLAIAFQTTDSRPLSTAVAEAPVGFEEAEILLQDANVATPPVTIAHILAIADDTSVSGTFTWPYSDQANGALIVFQGTATGGPPPPTNPVPTLATLISPLLGTNGDVNEGPPGTFDLLCTDSFSHYAQSTTTQDWTGKGALLYVVAHPTTTNTEVTLQARNPANPANEAALQIRNGAIRARQDNAQVAQATYTGAGGVWLWIDLDGSDVVFYYSLVLNPAAADWVELARTPATFLLTASHLRVFTYASGGGTQRAVVTSVNIPPGPPTADAGPDQVVDAGTLVQLAGSGTDTETSVVGYSWRVISGAVTLSSRAVQNPTFVAPPAFRDADTVVTLGLVVTDTDGIKSAEDTVTVTSRAGRPVANIRSGGQLAVGRSYTRAELGDPPPPPEPTLWEADLDKPLPSAFAFTQVDAKYTALGEVTVDSIGTEGASFRNVLPTTGAFHGYRGQTELTRRAPGFPRSSARLTYLMRFDAFGSMKAFDAKLGYGLAGAPAGAFMHQISYGGTKFDNSWSARLTAVPANYLSTINRVPPRWAMGAYLYAEQANGSPRSAWGGYGIRQMLRNGAAHFEPLLGVDYAVEIEVVINTPGVEDGRYRVRIDGVTWLDIPVMWNPAGHDIGIGYFITQTFPNGELTSPAEFLQGKPRIYAL</sequence>
<dbReference type="Proteomes" id="UP000019753">
    <property type="component" value="Unassembled WGS sequence"/>
</dbReference>
<dbReference type="Gene3D" id="2.60.120.200">
    <property type="match status" value="1"/>
</dbReference>
<gene>
    <name evidence="1" type="ORF">N866_07250</name>
</gene>
<protein>
    <submittedName>
        <fullName evidence="1">Uncharacterized protein</fullName>
    </submittedName>
</protein>
<reference evidence="1 2" key="1">
    <citation type="submission" date="2014-01" db="EMBL/GenBank/DDBJ databases">
        <title>Actinotalea ferrariae CF5-4.</title>
        <authorList>
            <person name="Chen F."/>
            <person name="Li Y."/>
            <person name="Wang G."/>
        </authorList>
    </citation>
    <scope>NUCLEOTIDE SEQUENCE [LARGE SCALE GENOMIC DNA]</scope>
    <source>
        <strain evidence="1 2">CF5-4</strain>
    </source>
</reference>
<organism evidence="1 2">
    <name type="scientific">Actinotalea ferrariae CF5-4</name>
    <dbReference type="NCBI Taxonomy" id="948458"/>
    <lineage>
        <taxon>Bacteria</taxon>
        <taxon>Bacillati</taxon>
        <taxon>Actinomycetota</taxon>
        <taxon>Actinomycetes</taxon>
        <taxon>Micrococcales</taxon>
        <taxon>Cellulomonadaceae</taxon>
        <taxon>Actinotalea</taxon>
    </lineage>
</organism>
<dbReference type="Pfam" id="PF22352">
    <property type="entry name" value="K319L-like_PKD"/>
    <property type="match status" value="1"/>
</dbReference>
<proteinExistence type="predicted"/>